<accession>A0A8J5UUG1</accession>
<dbReference type="FunFam" id="3.30.565.10:FF:000003">
    <property type="entry name" value="DNA mismatch repair endonuclease MutL"/>
    <property type="match status" value="1"/>
</dbReference>
<dbReference type="NCBIfam" id="TIGR00585">
    <property type="entry name" value="mutl"/>
    <property type="match status" value="1"/>
</dbReference>
<feature type="domain" description="MutL C-terminal dimerisation" evidence="4">
    <location>
        <begin position="689"/>
        <end position="835"/>
    </location>
</feature>
<dbReference type="InterPro" id="IPR013507">
    <property type="entry name" value="DNA_mismatch_S5_2-like"/>
</dbReference>
<evidence type="ECO:0000313" key="7">
    <source>
        <dbReference type="Proteomes" id="UP000694255"/>
    </source>
</evidence>
<organism evidence="6 7">
    <name type="scientific">[Candida] subhashii</name>
    <dbReference type="NCBI Taxonomy" id="561895"/>
    <lineage>
        <taxon>Eukaryota</taxon>
        <taxon>Fungi</taxon>
        <taxon>Dikarya</taxon>
        <taxon>Ascomycota</taxon>
        <taxon>Saccharomycotina</taxon>
        <taxon>Pichiomycetes</taxon>
        <taxon>Debaryomycetaceae</taxon>
        <taxon>Spathaspora</taxon>
    </lineage>
</organism>
<comment type="similarity">
    <text evidence="1">Belongs to the DNA mismatch repair MutL/HexB family.</text>
</comment>
<dbReference type="RefSeq" id="XP_049261888.1">
    <property type="nucleotide sequence ID" value="XM_049408807.1"/>
</dbReference>
<dbReference type="GO" id="GO:0016887">
    <property type="term" value="F:ATP hydrolysis activity"/>
    <property type="evidence" value="ECO:0007669"/>
    <property type="project" value="InterPro"/>
</dbReference>
<dbReference type="CDD" id="cd03484">
    <property type="entry name" value="MutL_Trans_hPMS_2_like"/>
    <property type="match status" value="1"/>
</dbReference>
<dbReference type="PROSITE" id="PS00058">
    <property type="entry name" value="DNA_MISMATCH_REPAIR_1"/>
    <property type="match status" value="1"/>
</dbReference>
<evidence type="ECO:0000256" key="2">
    <source>
        <dbReference type="ARBA" id="ARBA00022763"/>
    </source>
</evidence>
<dbReference type="SMART" id="SM01340">
    <property type="entry name" value="DNA_mis_repair"/>
    <property type="match status" value="1"/>
</dbReference>
<dbReference type="Proteomes" id="UP000694255">
    <property type="component" value="Unassembled WGS sequence"/>
</dbReference>
<dbReference type="GO" id="GO:0032389">
    <property type="term" value="C:MutLalpha complex"/>
    <property type="evidence" value="ECO:0007669"/>
    <property type="project" value="TreeGrafter"/>
</dbReference>
<dbReference type="PANTHER" id="PTHR10073">
    <property type="entry name" value="DNA MISMATCH REPAIR PROTEIN MLH, PMS, MUTL"/>
    <property type="match status" value="1"/>
</dbReference>
<reference evidence="6 7" key="1">
    <citation type="journal article" date="2021" name="DNA Res.">
        <title>Genome analysis of Candida subhashii reveals its hybrid nature and dual mitochondrial genome conformations.</title>
        <authorList>
            <person name="Mixao V."/>
            <person name="Hegedusova E."/>
            <person name="Saus E."/>
            <person name="Pryszcz L.P."/>
            <person name="Cillingova A."/>
            <person name="Nosek J."/>
            <person name="Gabaldon T."/>
        </authorList>
    </citation>
    <scope>NUCLEOTIDE SEQUENCE [LARGE SCALE GENOMIC DNA]</scope>
    <source>
        <strain evidence="6 7">CBS 10753</strain>
    </source>
</reference>
<dbReference type="AlphaFoldDB" id="A0A8J5UUG1"/>
<keyword evidence="7" id="KW-1185">Reference proteome</keyword>
<comment type="caution">
    <text evidence="6">The sequence shown here is derived from an EMBL/GenBank/DDBJ whole genome shotgun (WGS) entry which is preliminary data.</text>
</comment>
<dbReference type="GO" id="GO:0006298">
    <property type="term" value="P:mismatch repair"/>
    <property type="evidence" value="ECO:0007669"/>
    <property type="project" value="InterPro"/>
</dbReference>
<feature type="domain" description="DNA mismatch repair protein S5" evidence="5">
    <location>
        <begin position="223"/>
        <end position="343"/>
    </location>
</feature>
<protein>
    <submittedName>
        <fullName evidence="6">PMS1</fullName>
    </submittedName>
</protein>
<keyword evidence="3" id="KW-0234">DNA repair</keyword>
<dbReference type="Pfam" id="PF08676">
    <property type="entry name" value="MutL_C"/>
    <property type="match status" value="1"/>
</dbReference>
<dbReference type="Pfam" id="PF01119">
    <property type="entry name" value="DNA_mis_repair"/>
    <property type="match status" value="1"/>
</dbReference>
<dbReference type="InterPro" id="IPR014790">
    <property type="entry name" value="MutL_C"/>
</dbReference>
<dbReference type="PANTHER" id="PTHR10073:SF52">
    <property type="entry name" value="MISMATCH REPAIR ENDONUCLEASE PMS2"/>
    <property type="match status" value="1"/>
</dbReference>
<dbReference type="OrthoDB" id="10263226at2759"/>
<dbReference type="SMART" id="SM00853">
    <property type="entry name" value="MutL_C"/>
    <property type="match status" value="1"/>
</dbReference>
<dbReference type="InterPro" id="IPR014762">
    <property type="entry name" value="DNA_mismatch_repair_CS"/>
</dbReference>
<dbReference type="GO" id="GO:0030983">
    <property type="term" value="F:mismatched DNA binding"/>
    <property type="evidence" value="ECO:0007669"/>
    <property type="project" value="InterPro"/>
</dbReference>
<keyword evidence="2" id="KW-0227">DNA damage</keyword>
<evidence type="ECO:0000256" key="1">
    <source>
        <dbReference type="ARBA" id="ARBA00006082"/>
    </source>
</evidence>
<dbReference type="GO" id="GO:0005524">
    <property type="term" value="F:ATP binding"/>
    <property type="evidence" value="ECO:0007669"/>
    <property type="project" value="InterPro"/>
</dbReference>
<dbReference type="GeneID" id="73471608"/>
<gene>
    <name evidence="6" type="ORF">J8A68_004808</name>
</gene>
<evidence type="ECO:0000313" key="6">
    <source>
        <dbReference type="EMBL" id="KAG7661655.1"/>
    </source>
</evidence>
<dbReference type="Pfam" id="PF13589">
    <property type="entry name" value="HATPase_c_3"/>
    <property type="match status" value="1"/>
</dbReference>
<dbReference type="GO" id="GO:0140664">
    <property type="term" value="F:ATP-dependent DNA damage sensor activity"/>
    <property type="evidence" value="ECO:0007669"/>
    <property type="project" value="InterPro"/>
</dbReference>
<dbReference type="InterPro" id="IPR038973">
    <property type="entry name" value="MutL/Mlh/Pms-like"/>
</dbReference>
<dbReference type="FunFam" id="3.30.1370.100:FF:000001">
    <property type="entry name" value="Mismatch repair endonuclease pms1, putative"/>
    <property type="match status" value="1"/>
</dbReference>
<proteinExistence type="inferred from homology"/>
<evidence type="ECO:0000259" key="5">
    <source>
        <dbReference type="SMART" id="SM01340"/>
    </source>
</evidence>
<evidence type="ECO:0000259" key="4">
    <source>
        <dbReference type="SMART" id="SM00853"/>
    </source>
</evidence>
<dbReference type="EMBL" id="JAGSYN010000215">
    <property type="protein sequence ID" value="KAG7661655.1"/>
    <property type="molecule type" value="Genomic_DNA"/>
</dbReference>
<dbReference type="InterPro" id="IPR002099">
    <property type="entry name" value="MutL/Mlh/PMS"/>
</dbReference>
<evidence type="ECO:0000256" key="3">
    <source>
        <dbReference type="ARBA" id="ARBA00023204"/>
    </source>
</evidence>
<sequence length="882" mass="100545">MNNIQGINTTDVSKITSGQVIIDLKAIIKELVENSIDAESTKIEIIFVNYGIDSISIQDNGIGINQLDFETVCLRNHTSKLAEFADLESLNTLGFRGEALNSICSISKSVSMITNTINDYPKNYHLKFDQFGKLSSKIEKIGGISNKSGTLIKIEQIFHNLPVRLKNFIKNNKREFQKSINWLINYLLIYPNIKFTIYNLINSKKQLILSTKGGKDCSIIDNLISIFGNNGNKNLLPISLNVNSDINLSGYISSYSFGLGRSTQDRQFLFINKRPIILKSLSKLINEVYKSFNHVQFPIFILNLEINTNILDVNLLPDKSQVLIHQESELLELIRQNLIEFYESQDNIIIPKNNNVSLQSVIKSVDQEIEQGALLLQNRKSKRKLQAETADEKLFEEDFEDEVVGNIDDAVGNISRKETELGNGEGHKGFVSREPKQIDILDPDDICKAVDEEYESEEVDEKSEVDSQNDITRPYEKQLDKQPPPNAAFEITRIESSTGKIQEQDSVDIEDVDEEEVGDIEESEEESVALHNVPVEISKSTTSAPLSSSQCCSITQGDSIFSSEFSPSSIDSIEQQQSKTDHCNHADDQHGINFYPVKDDILTIEVGSNVFEESSMERPSKRAKKSNNLYQTRVGYSSEQLLSNLKLQYFDNNNLEQEGKNNNITINQDLIDNDKLYHIRKSDFLSMKLIGQFNLGFILVNHHENNLFIIDQHASDEKFNFENLLANFQIKYQHLVLPKQLELNIIDEMTVIEHEKIFIDNGFKLRIISDNLPGKKVLLISLPIYQNIIFSLDDFYELINLINEQPYNNNIKCNKIRKIVAMKACRSSIMIGTSLSNFKMNQIVNNLSTLDKPWNCPHGRPTMRHLVELTNWKTNSYYDYEI</sequence>
<name>A0A8J5UUG1_9ASCO</name>
<dbReference type="CDD" id="cd16926">
    <property type="entry name" value="HATPase_MutL-MLH-PMS-like"/>
    <property type="match status" value="1"/>
</dbReference>